<sequence length="382" mass="40981">MEEEEEVGHSNRSLEYDFYRDSCPQAETIILRAVQELNKVNTRVAPALLMLMFHDCFIEGCDASVFLDAAIGIDSEKDSPPNQNLKGFDIIDKIKLEIEKVCPGVVSCADVVALAAREDVATHQLPSPNADLSETLASFASRGFDERETVSLLGGHSIGVIHCKFFQNRLYNFSWTNKPDPSLDTGFLSLLRSRCNNNNSSKEAPPSPSPSFKAPPSSSSAPSTSFDGTKSSSTAPSLSCSGSPSSSSSTSEMRGSPSSSTAPSPSLKGSISSPPSSSAPSSASFEDSLLSTLEEPGMNMAYEGPGVDFGTLHYHGLLQGKGILYADQQLMAGVETRIWVRAYASDISLFHRDYALVMMKLSNLRVLTGSTGQVRLHCSKVA</sequence>
<feature type="disulfide bond" evidence="13">
    <location>
        <begin position="56"/>
        <end position="61"/>
    </location>
</feature>
<dbReference type="PROSITE" id="PS00435">
    <property type="entry name" value="PEROXIDASE_1"/>
    <property type="match status" value="1"/>
</dbReference>
<organism evidence="17 18">
    <name type="scientific">Populus deltoides</name>
    <name type="common">Eastern poplar</name>
    <name type="synonym">Eastern cottonwood</name>
    <dbReference type="NCBI Taxonomy" id="3696"/>
    <lineage>
        <taxon>Eukaryota</taxon>
        <taxon>Viridiplantae</taxon>
        <taxon>Streptophyta</taxon>
        <taxon>Embryophyta</taxon>
        <taxon>Tracheophyta</taxon>
        <taxon>Spermatophyta</taxon>
        <taxon>Magnoliopsida</taxon>
        <taxon>eudicotyledons</taxon>
        <taxon>Gunneridae</taxon>
        <taxon>Pentapetalae</taxon>
        <taxon>rosids</taxon>
        <taxon>fabids</taxon>
        <taxon>Malpighiales</taxon>
        <taxon>Salicaceae</taxon>
        <taxon>Saliceae</taxon>
        <taxon>Populus</taxon>
    </lineage>
</organism>
<evidence type="ECO:0000256" key="9">
    <source>
        <dbReference type="ARBA" id="ARBA00023157"/>
    </source>
</evidence>
<feature type="domain" description="Plant heme peroxidase family profile" evidence="16">
    <location>
        <begin position="13"/>
        <end position="382"/>
    </location>
</feature>
<dbReference type="EC" id="1.11.1.7" evidence="3 14"/>
<evidence type="ECO:0000259" key="16">
    <source>
        <dbReference type="PROSITE" id="PS50873"/>
    </source>
</evidence>
<evidence type="ECO:0000256" key="8">
    <source>
        <dbReference type="ARBA" id="ARBA00023004"/>
    </source>
</evidence>
<feature type="binding site" evidence="12">
    <location>
        <position position="76"/>
    </location>
    <ligand>
        <name>Ca(2+)</name>
        <dbReference type="ChEBI" id="CHEBI:29108"/>
        <label>1</label>
    </ligand>
</feature>
<keyword evidence="4 14" id="KW-0575">Peroxidase</keyword>
<keyword evidence="8 12" id="KW-0408">Iron</keyword>
<evidence type="ECO:0000256" key="14">
    <source>
        <dbReference type="RuleBase" id="RU362060"/>
    </source>
</evidence>
<keyword evidence="5 14" id="KW-0349">Heme</keyword>
<dbReference type="InterPro" id="IPR000823">
    <property type="entry name" value="Peroxidase_pln"/>
</dbReference>
<dbReference type="GO" id="GO:0140825">
    <property type="term" value="F:lactoperoxidase activity"/>
    <property type="evidence" value="ECO:0007669"/>
    <property type="project" value="UniProtKB-EC"/>
</dbReference>
<feature type="binding site" evidence="12">
    <location>
        <position position="60"/>
    </location>
    <ligand>
        <name>Ca(2+)</name>
        <dbReference type="ChEBI" id="CHEBI:29108"/>
        <label>1</label>
    </ligand>
</feature>
<dbReference type="Pfam" id="PF00141">
    <property type="entry name" value="peroxidase"/>
    <property type="match status" value="2"/>
</dbReference>
<evidence type="ECO:0000256" key="10">
    <source>
        <dbReference type="PIRSR" id="PIRSR600823-1"/>
    </source>
</evidence>
<evidence type="ECO:0000256" key="5">
    <source>
        <dbReference type="ARBA" id="ARBA00022617"/>
    </source>
</evidence>
<proteinExistence type="inferred from homology"/>
<dbReference type="EMBL" id="JACEGQ020000003">
    <property type="protein sequence ID" value="KAH8514348.1"/>
    <property type="molecule type" value="Genomic_DNA"/>
</dbReference>
<evidence type="ECO:0000256" key="2">
    <source>
        <dbReference type="ARBA" id="ARBA00006873"/>
    </source>
</evidence>
<evidence type="ECO:0000256" key="12">
    <source>
        <dbReference type="PIRSR" id="PIRSR600823-3"/>
    </source>
</evidence>
<comment type="subcellular location">
    <subcellularLocation>
        <location evidence="14">Secreted</location>
    </subcellularLocation>
</comment>
<evidence type="ECO:0000256" key="15">
    <source>
        <dbReference type="SAM" id="MobiDB-lite"/>
    </source>
</evidence>
<dbReference type="GO" id="GO:0020037">
    <property type="term" value="F:heme binding"/>
    <property type="evidence" value="ECO:0007669"/>
    <property type="project" value="UniProtKB-UniRule"/>
</dbReference>
<evidence type="ECO:0000256" key="1">
    <source>
        <dbReference type="ARBA" id="ARBA00000189"/>
    </source>
</evidence>
<comment type="similarity">
    <text evidence="2">Belongs to the peroxidase family. Ascorbate peroxidase subfamily.</text>
</comment>
<feature type="binding site" evidence="12">
    <location>
        <position position="64"/>
    </location>
    <ligand>
        <name>Ca(2+)</name>
        <dbReference type="ChEBI" id="CHEBI:29108"/>
        <label>1</label>
    </ligand>
</feature>
<keyword evidence="9 13" id="KW-1015">Disulfide bond</keyword>
<dbReference type="InterPro" id="IPR033905">
    <property type="entry name" value="Secretory_peroxidase"/>
</dbReference>
<dbReference type="AlphaFoldDB" id="A0A8T2ZAF0"/>
<feature type="compositionally biased region" description="Low complexity" evidence="15">
    <location>
        <begin position="197"/>
        <end position="284"/>
    </location>
</feature>
<feature type="active site" description="Proton acceptor" evidence="10">
    <location>
        <position position="54"/>
    </location>
</feature>
<keyword evidence="14" id="KW-0964">Secreted</keyword>
<dbReference type="CDD" id="cd00693">
    <property type="entry name" value="secretory_peroxidase"/>
    <property type="match status" value="1"/>
</dbReference>
<feature type="disulfide bond" evidence="13">
    <location>
        <begin position="23"/>
        <end position="102"/>
    </location>
</feature>
<feature type="region of interest" description="Disordered" evidence="15">
    <location>
        <begin position="197"/>
        <end position="287"/>
    </location>
</feature>
<feature type="binding site" evidence="12">
    <location>
        <position position="55"/>
    </location>
    <ligand>
        <name>Ca(2+)</name>
        <dbReference type="ChEBI" id="CHEBI:29108"/>
        <label>1</label>
    </ligand>
</feature>
<dbReference type="PANTHER" id="PTHR31235">
    <property type="entry name" value="PEROXIDASE 25-RELATED"/>
    <property type="match status" value="1"/>
</dbReference>
<evidence type="ECO:0000313" key="17">
    <source>
        <dbReference type="EMBL" id="KAH8514348.1"/>
    </source>
</evidence>
<evidence type="ECO:0000256" key="6">
    <source>
        <dbReference type="ARBA" id="ARBA00022723"/>
    </source>
</evidence>
<dbReference type="Proteomes" id="UP000807159">
    <property type="component" value="Chromosome 3"/>
</dbReference>
<feature type="binding site" evidence="12">
    <location>
        <position position="62"/>
    </location>
    <ligand>
        <name>Ca(2+)</name>
        <dbReference type="ChEBI" id="CHEBI:29108"/>
        <label>1</label>
    </ligand>
</feature>
<dbReference type="GO" id="GO:0006979">
    <property type="term" value="P:response to oxidative stress"/>
    <property type="evidence" value="ECO:0007669"/>
    <property type="project" value="UniProtKB-UniRule"/>
</dbReference>
<keyword evidence="12 14" id="KW-0106">Calcium</keyword>
<comment type="function">
    <text evidence="14">Removal of H(2)O(2), oxidation of toxic reductants, biosynthesis and degradation of lignin, suberization, auxin catabolism, response to environmental stresses such as wounding, pathogen attack and oxidative stress.</text>
</comment>
<keyword evidence="14" id="KW-0376">Hydrogen peroxide</keyword>
<comment type="caution">
    <text evidence="17">The sequence shown here is derived from an EMBL/GenBank/DDBJ whole genome shotgun (WGS) entry which is preliminary data.</text>
</comment>
<evidence type="ECO:0000256" key="13">
    <source>
        <dbReference type="PIRSR" id="PIRSR600823-5"/>
    </source>
</evidence>
<protein>
    <recommendedName>
        <fullName evidence="3 14">Peroxidase</fullName>
        <ecNumber evidence="3 14">1.11.1.7</ecNumber>
    </recommendedName>
</protein>
<dbReference type="PRINTS" id="PR00461">
    <property type="entry name" value="PLPEROXIDASE"/>
</dbReference>
<dbReference type="PRINTS" id="PR00458">
    <property type="entry name" value="PEROXIDASE"/>
</dbReference>
<dbReference type="Gene3D" id="1.10.520.10">
    <property type="match status" value="2"/>
</dbReference>
<gene>
    <name evidence="17" type="ORF">H0E87_007255</name>
</gene>
<accession>A0A8T2ZAF0</accession>
<keyword evidence="18" id="KW-1185">Reference proteome</keyword>
<dbReference type="GO" id="GO:0046872">
    <property type="term" value="F:metal ion binding"/>
    <property type="evidence" value="ECO:0007669"/>
    <property type="project" value="UniProtKB-UniRule"/>
</dbReference>
<keyword evidence="7 14" id="KW-0560">Oxidoreductase</keyword>
<reference evidence="17" key="1">
    <citation type="journal article" date="2021" name="J. Hered.">
        <title>Genome Assembly of Salicaceae Populus deltoides (Eastern Cottonwood) I-69 Based on Nanopore Sequencing and Hi-C Technologies.</title>
        <authorList>
            <person name="Bai S."/>
            <person name="Wu H."/>
            <person name="Zhang J."/>
            <person name="Pan Z."/>
            <person name="Zhao W."/>
            <person name="Li Z."/>
            <person name="Tong C."/>
        </authorList>
    </citation>
    <scope>NUCLEOTIDE SEQUENCE</scope>
    <source>
        <tissue evidence="17">Leaf</tissue>
    </source>
</reference>
<evidence type="ECO:0000313" key="18">
    <source>
        <dbReference type="Proteomes" id="UP000807159"/>
    </source>
</evidence>
<feature type="disulfide bond" evidence="13">
    <location>
        <begin position="163"/>
        <end position="195"/>
    </location>
</feature>
<dbReference type="InterPro" id="IPR002016">
    <property type="entry name" value="Haem_peroxidase"/>
</dbReference>
<dbReference type="Gene3D" id="1.10.420.10">
    <property type="entry name" value="Peroxidase, domain 2"/>
    <property type="match status" value="2"/>
</dbReference>
<dbReference type="SUPFAM" id="SSF48113">
    <property type="entry name" value="Heme-dependent peroxidases"/>
    <property type="match status" value="1"/>
</dbReference>
<keyword evidence="6 12" id="KW-0479">Metal-binding</keyword>
<evidence type="ECO:0000256" key="3">
    <source>
        <dbReference type="ARBA" id="ARBA00012313"/>
    </source>
</evidence>
<dbReference type="GO" id="GO:0042744">
    <property type="term" value="P:hydrogen peroxide catabolic process"/>
    <property type="evidence" value="ECO:0007669"/>
    <property type="project" value="UniProtKB-KW"/>
</dbReference>
<dbReference type="GO" id="GO:0005576">
    <property type="term" value="C:extracellular region"/>
    <property type="evidence" value="ECO:0007669"/>
    <property type="project" value="UniProtKB-SubCell"/>
</dbReference>
<comment type="catalytic activity">
    <reaction evidence="1 14">
        <text>2 a phenolic donor + H2O2 = 2 a phenolic radical donor + 2 H2O</text>
        <dbReference type="Rhea" id="RHEA:56136"/>
        <dbReference type="ChEBI" id="CHEBI:15377"/>
        <dbReference type="ChEBI" id="CHEBI:16240"/>
        <dbReference type="ChEBI" id="CHEBI:139520"/>
        <dbReference type="ChEBI" id="CHEBI:139521"/>
        <dbReference type="EC" id="1.11.1.7"/>
    </reaction>
</comment>
<dbReference type="InterPro" id="IPR019793">
    <property type="entry name" value="Peroxidases_heam-ligand_BS"/>
</dbReference>
<comment type="cofactor">
    <cofactor evidence="12 14">
        <name>Ca(2+)</name>
        <dbReference type="ChEBI" id="CHEBI:29108"/>
    </cofactor>
    <text evidence="12 14">Binds 2 calcium ions per subunit.</text>
</comment>
<evidence type="ECO:0000256" key="7">
    <source>
        <dbReference type="ARBA" id="ARBA00023002"/>
    </source>
</evidence>
<evidence type="ECO:0000256" key="11">
    <source>
        <dbReference type="PIRSR" id="PIRSR600823-2"/>
    </source>
</evidence>
<comment type="similarity">
    <text evidence="14">Belongs to the peroxidase family. Classical plant (class III) peroxidase subfamily.</text>
</comment>
<name>A0A8T2ZAF0_POPDE</name>
<dbReference type="InterPro" id="IPR010255">
    <property type="entry name" value="Haem_peroxidase_sf"/>
</dbReference>
<dbReference type="PROSITE" id="PS50873">
    <property type="entry name" value="PEROXIDASE_4"/>
    <property type="match status" value="1"/>
</dbReference>
<feature type="binding site" evidence="11">
    <location>
        <position position="126"/>
    </location>
    <ligand>
        <name>substrate</name>
    </ligand>
</feature>
<comment type="cofactor">
    <cofactor evidence="12 14">
        <name>heme b</name>
        <dbReference type="ChEBI" id="CHEBI:60344"/>
    </cofactor>
    <text evidence="12 14">Binds 1 heme b (iron(II)-protoporphyrin IX) group per subunit.</text>
</comment>
<evidence type="ECO:0000256" key="4">
    <source>
        <dbReference type="ARBA" id="ARBA00022559"/>
    </source>
</evidence>
<feature type="binding site" description="axial binding residue" evidence="12">
    <location>
        <position position="156"/>
    </location>
    <ligand>
        <name>heme b</name>
        <dbReference type="ChEBI" id="CHEBI:60344"/>
    </ligand>
    <ligandPart>
        <name>Fe</name>
        <dbReference type="ChEBI" id="CHEBI:18248"/>
    </ligandPart>
</feature>